<dbReference type="EMBL" id="SNYW01000007">
    <property type="protein sequence ID" value="TDQ83181.1"/>
    <property type="molecule type" value="Genomic_DNA"/>
</dbReference>
<comment type="caution">
    <text evidence="3">The sequence shown here is derived from an EMBL/GenBank/DDBJ whole genome shotgun (WGS) entry which is preliminary data.</text>
</comment>
<feature type="transmembrane region" description="Helical" evidence="1">
    <location>
        <begin position="156"/>
        <end position="174"/>
    </location>
</feature>
<reference evidence="3 4" key="1">
    <citation type="submission" date="2019-03" db="EMBL/GenBank/DDBJ databases">
        <title>Genomic Encyclopedia of Type Strains, Phase III (KMG-III): the genomes of soil and plant-associated and newly described type strains.</title>
        <authorList>
            <person name="Whitman W."/>
        </authorList>
    </citation>
    <scope>NUCLEOTIDE SEQUENCE [LARGE SCALE GENOMIC DNA]</scope>
    <source>
        <strain evidence="3 4">CGMCC 1.7660</strain>
    </source>
</reference>
<keyword evidence="1" id="KW-0472">Membrane</keyword>
<organism evidence="3 4">
    <name type="scientific">Dongia mobilis</name>
    <dbReference type="NCBI Taxonomy" id="578943"/>
    <lineage>
        <taxon>Bacteria</taxon>
        <taxon>Pseudomonadati</taxon>
        <taxon>Pseudomonadota</taxon>
        <taxon>Alphaproteobacteria</taxon>
        <taxon>Rhodospirillales</taxon>
        <taxon>Dongiaceae</taxon>
        <taxon>Dongia</taxon>
    </lineage>
</organism>
<keyword evidence="4" id="KW-1185">Reference proteome</keyword>
<accession>A0A4R6WPM9</accession>
<feature type="domain" description="DUF2062" evidence="2">
    <location>
        <begin position="32"/>
        <end position="189"/>
    </location>
</feature>
<protein>
    <recommendedName>
        <fullName evidence="2">DUF2062 domain-containing protein</fullName>
    </recommendedName>
</protein>
<proteinExistence type="predicted"/>
<keyword evidence="1" id="KW-0812">Transmembrane</keyword>
<dbReference type="AlphaFoldDB" id="A0A4R6WPM9"/>
<sequence>MAVPGQESNKLLRRTGFWQRLSRLLRFRLAIPMLRSRHSPEHAARGTMVGLVWAMTPSVGIQMPLVFVTWIIGRRLFNWDFSLLLGLAWTWVTNAFTLVPTYYLFYLTGQVMLGHWGDLSGYERFAATWGEAFSPDLTLWQQVVIMGRVLLLDWGVAMWLGSIPWAIVSGWLGYRYSLKFVRAHRHARAERMARRHSRHQG</sequence>
<evidence type="ECO:0000313" key="4">
    <source>
        <dbReference type="Proteomes" id="UP000295783"/>
    </source>
</evidence>
<evidence type="ECO:0000313" key="3">
    <source>
        <dbReference type="EMBL" id="TDQ83181.1"/>
    </source>
</evidence>
<evidence type="ECO:0000256" key="1">
    <source>
        <dbReference type="SAM" id="Phobius"/>
    </source>
</evidence>
<gene>
    <name evidence="3" type="ORF">A8950_1466</name>
</gene>
<dbReference type="Pfam" id="PF09835">
    <property type="entry name" value="DUF2062"/>
    <property type="match status" value="1"/>
</dbReference>
<dbReference type="Proteomes" id="UP000295783">
    <property type="component" value="Unassembled WGS sequence"/>
</dbReference>
<feature type="transmembrane region" description="Helical" evidence="1">
    <location>
        <begin position="84"/>
        <end position="105"/>
    </location>
</feature>
<keyword evidence="1" id="KW-1133">Transmembrane helix</keyword>
<feature type="transmembrane region" description="Helical" evidence="1">
    <location>
        <begin position="51"/>
        <end position="72"/>
    </location>
</feature>
<dbReference type="OrthoDB" id="9794343at2"/>
<dbReference type="InterPro" id="IPR018639">
    <property type="entry name" value="DUF2062"/>
</dbReference>
<evidence type="ECO:0000259" key="2">
    <source>
        <dbReference type="Pfam" id="PF09835"/>
    </source>
</evidence>
<name>A0A4R6WPM9_9PROT</name>